<feature type="transmembrane region" description="Helical" evidence="4">
    <location>
        <begin position="482"/>
        <end position="500"/>
    </location>
</feature>
<organism evidence="5 6">
    <name type="scientific">Lucilia cuprina</name>
    <name type="common">Green bottle fly</name>
    <name type="synonym">Australian sheep blowfly</name>
    <dbReference type="NCBI Taxonomy" id="7375"/>
    <lineage>
        <taxon>Eukaryota</taxon>
        <taxon>Metazoa</taxon>
        <taxon>Ecdysozoa</taxon>
        <taxon>Arthropoda</taxon>
        <taxon>Hexapoda</taxon>
        <taxon>Insecta</taxon>
        <taxon>Pterygota</taxon>
        <taxon>Neoptera</taxon>
        <taxon>Endopterygota</taxon>
        <taxon>Diptera</taxon>
        <taxon>Brachycera</taxon>
        <taxon>Muscomorpha</taxon>
        <taxon>Oestroidea</taxon>
        <taxon>Calliphoridae</taxon>
        <taxon>Luciliinae</taxon>
        <taxon>Lucilia</taxon>
    </lineage>
</organism>
<dbReference type="Pfam" id="PF00201">
    <property type="entry name" value="UDPGT"/>
    <property type="match status" value="7"/>
</dbReference>
<keyword evidence="6" id="KW-1185">Reference proteome</keyword>
<dbReference type="FunFam" id="3.40.50.2000:FF:000050">
    <property type="entry name" value="UDP-glucuronosyltransferase"/>
    <property type="match status" value="6"/>
</dbReference>
<dbReference type="PANTHER" id="PTHR48043:SF159">
    <property type="entry name" value="EG:EG0003.4 PROTEIN-RELATED"/>
    <property type="match status" value="1"/>
</dbReference>
<feature type="transmembrane region" description="Helical" evidence="4">
    <location>
        <begin position="2784"/>
        <end position="2815"/>
    </location>
</feature>
<feature type="non-terminal residue" evidence="5">
    <location>
        <position position="1"/>
    </location>
</feature>
<name>A0A0L0BXB7_LUCCU</name>
<keyword evidence="4" id="KW-0472">Membrane</keyword>
<evidence type="ECO:0000256" key="1">
    <source>
        <dbReference type="ARBA" id="ARBA00009995"/>
    </source>
</evidence>
<reference evidence="5 6" key="1">
    <citation type="journal article" date="2015" name="Nat. Commun.">
        <title>Lucilia cuprina genome unlocks parasitic fly biology to underpin future interventions.</title>
        <authorList>
            <person name="Anstead C.A."/>
            <person name="Korhonen P.K."/>
            <person name="Young N.D."/>
            <person name="Hall R.S."/>
            <person name="Jex A.R."/>
            <person name="Murali S.C."/>
            <person name="Hughes D.S."/>
            <person name="Lee S.F."/>
            <person name="Perry T."/>
            <person name="Stroehlein A.J."/>
            <person name="Ansell B.R."/>
            <person name="Breugelmans B."/>
            <person name="Hofmann A."/>
            <person name="Qu J."/>
            <person name="Dugan S."/>
            <person name="Lee S.L."/>
            <person name="Chao H."/>
            <person name="Dinh H."/>
            <person name="Han Y."/>
            <person name="Doddapaneni H.V."/>
            <person name="Worley K.C."/>
            <person name="Muzny D.M."/>
            <person name="Ioannidis P."/>
            <person name="Waterhouse R.M."/>
            <person name="Zdobnov E.M."/>
            <person name="James P.J."/>
            <person name="Bagnall N.H."/>
            <person name="Kotze A.C."/>
            <person name="Gibbs R.A."/>
            <person name="Richards S."/>
            <person name="Batterham P."/>
            <person name="Gasser R.B."/>
        </authorList>
    </citation>
    <scope>NUCLEOTIDE SEQUENCE [LARGE SCALE GENOMIC DNA]</scope>
    <source>
        <strain evidence="5 6">LS</strain>
        <tissue evidence="5">Full body</tissue>
    </source>
</reference>
<keyword evidence="4" id="KW-1133">Transmembrane helix</keyword>
<dbReference type="SUPFAM" id="SSF53756">
    <property type="entry name" value="UDP-Glycosyltransferase/glycogen phosphorylase"/>
    <property type="match status" value="7"/>
</dbReference>
<comment type="similarity">
    <text evidence="1">Belongs to the UDP-glycosyltransferase family.</text>
</comment>
<protein>
    <recommendedName>
        <fullName evidence="7">UDP-glucuronosyltransferase</fullName>
    </recommendedName>
</protein>
<evidence type="ECO:0000256" key="4">
    <source>
        <dbReference type="SAM" id="Phobius"/>
    </source>
</evidence>
<evidence type="ECO:0008006" key="7">
    <source>
        <dbReference type="Google" id="ProtNLM"/>
    </source>
</evidence>
<dbReference type="InterPro" id="IPR035595">
    <property type="entry name" value="UDP_glycos_trans_CS"/>
</dbReference>
<keyword evidence="4" id="KW-0812">Transmembrane</keyword>
<feature type="transmembrane region" description="Helical" evidence="4">
    <location>
        <begin position="2293"/>
        <end position="2316"/>
    </location>
</feature>
<accession>A0A0L0BXB7</accession>
<feature type="transmembrane region" description="Helical" evidence="4">
    <location>
        <begin position="1817"/>
        <end position="1843"/>
    </location>
</feature>
<sequence>RSNKMQFLIKPLYLSLLCILPYIESAKILAVFPFPGPSQYILVQPYLKALIAKGHNLTVINAFPQKQPIANFRDVIVSEVHDNYADLIQGAQYERNKWDEMTFLCDFFSNVTETVLKSDRVQNLLKTEKFDLVILEALHTDAWYTFGRHFKAPMIGLSSFGTDPIIDELMGNMSPLSYVPLVTAGLTERMTYGERFKNSLYSLMEQLHVRVVHLPRHRDLIKKYLPHMKDDIWDLRTNFSLMLLNQHFSLSFPRPYVPSMIEVGGFQIHYKPQPLPKEMLDFINSSAEDVIYFSMGSNVKSKDFPPERLQMINEVFASLPYKIMWKFENPILPGKPENVFISPWFPQPDILAHPRVKLFISHGGLLSTTEAIYHGKPMLGLPVFYDQAMNIRKAIQSGFALGLNFETLPRDEFKSSILEMMHNTKYIDNIKTISRIYHDQPMKPLDVAIYWTEYVLRHKGALHLQNPAQKMSFIQKHSIDTVGVMIAFAILLYILVQPYLKALAAKGHEMTVINAFPQKQSIANFRDVPVIEVHDNYAELVESAKIKRNKWEEMTFMAGFFLNLTETVVKNPGVQKLLNNEKFDLVIVEALHTDAWYAFARHFNAPLIGLSSFGTDPIIDELMGNMSPLSYSPLITAGLTERMTYGERLKNVILSYLEVLHARVHTIPRQRKLIETYLPHIKEDIWELRTNFSLMLLNNHFSLSFPRPYVPNMVEVGGFQISYKSKPVPQDIMNFINSSAQDVIYFSMGSNVKSKDFPAEKLQMLNEVFSSLPYKILWKFENPTLPGKPDNVFIKSWFPQPDVLAHPRIKLFISHGGLLSTSEAVYHGKPMLGLPVFYDQQMNIRKAVQSGFALDIDFHTLPREQFKSSILEIMKNPKYLNNAKTISNIFHDRPVKPLDLAVYWTEYVLRHKGAVHLQNPAQKMNFVQKYSIDTVGVLVAALVLCVIVVIVTVLKIVKFVFEKKSTKKEKGLAERGHEVTSISTFPQKTPLKNFRDIAVMENSKLFETLMTEAVEESNEKGFFREMREFGVTGYKMVSNVLEHPKVKHIMKNEKFDLILVETILSEALYGLGEYFQAPMVGVSTFGTINFVDYLVGNVSPMSYIPHISLPYENHMNLKERILNVVTHIIDDLHYNYIMLPPQEKLYKKYFPSAKLTLDEAQRNFSLVLINQHFTLSYPRPYVPNMIEVGGLHIKQQPDPLPMDLKEFLDNAHEGAIYFSMGSNLKSKDIPAETLKVFLDTFRELNVKVLWKFEAETLPQKPDNVFIKAWYPQPSVLAHPNVKLFISHGGFLSTTETIFHGKPILGIPVFGDQPMNVKNAVKSGYALSLKLDEITKESFKSSIMELLSNERYTKRVQQLSRNYRDQPLTPLETAIYWIEYVLRNEGAVHMRNAGQDLNYWQRNSIDVDIAVMENAKLFDTFTNEAVGEEKKETNFFEEFAEFSEIGVKMVQNVLENPKVKDIMKNEKFDLIIVETLCDALYGFGQHFNAPMVGVSTFGTINFIDVLVNNISPMSYIPHMGLPYDNHMNLKERLWNVIFNIIDDLHFNFIRLPPQEKLFHKYFPKSKHTFDEARKNVSLVLLNQHFTLSYPRPYVTNMIEVGGLHIKQKPDSLPQDLQEFLDNATDGAIYFSMGSNLKSKDIPAETLKVFLDTFRELKVKVLWKFEAETLPNKPDNVFIKAWYPQPSVLAHPNAKLFISHGGFLSTTETIFHGKPILGIPVFGDQPMNVNNAVKSGYALSLKLHEITKESFKSSIMELLTNDRYTKRVQQLSKRYRDQPQTPLEKAIYWIEYVLRHEGAVHMRNPGVDLNYFQQYNLDVFAILVACLLLALAALVAVVGFVAKLLGGKKKSKKSSALLKGLAERGHEITSISTFPQKTPIKNFRDIAVMENAKLFESVMSTAVVDKKEKTFFEELFEFSEFGYQMVKNVMENSQVKDILKNEKFDLIILEALYCDALYGLGQHFNAPMVGVSTFGTINFVDVLVNNISPMSYIPHMSLSYDNHMNLQQRLINVIASITDDFLHNFLMLPPQKELFEKYFPSSKLTFEEARKNFSLVLLNQHFTLGFPRPLVPNMIDVGGLHISQKPDPLPQDLQEFLDNATEGAIYFSMGSNLKSKDIPAETLKVILDTFRELKVKVLWKFEDESLPNKPDNVFIKSWYPQPSVLAHPNVKLFISHGGFLSTTETIFHAKPILGIPVFGDQPMNVKNAVKAGYALSLQLDEITKESFKSTIIELLTNDRYTKRVQQLSRRYRDQPQTPLETAIYWIEYVLRHEGAPHLRNAGMDLNYIQQYNIDVFAILAVVFLMIIIVFVICIHLLVRCICGNGKSKKTVGASKVKRPSQYIMASALLKGLAERGHEVTSISTFPQKTPVKNFRDIAVMENSKLYEATMTEAVGEEKKKSFFDELFEFTNVGVQMVTNVLEHPKVKDIMKNEKFDLIIVEALLCDALYGLGQHFNAPLVAVSTFGTINFVDVLVNNISPMSYIPHISLPYDNRMNLQERLVNVVSSVLDDFCYNFLMLPPQKKLFHKYFPSSQMTFDEVRKNVSLVLLNQHFTLSYPRPYVTNMIEVGGLHIKQKPDPLPQDLQQFLDNATEGAIYFSMGSNLKSKDIPAETLKVFLDTFRELKVKVLWKFEAETLPNKPDNVFIKAWYPQPSVLAHPNVKLFISHGGFLSTTETIFHGKPILGIPVFGDQPMNVKNAVKSGYALSLQLKEITKNSFKSTIMELLSNDRYTKRVQQLSKRYRDQPQTPLEKAIYWIEYVLRHDGAVHMRNPGVDLNYFQQYNLDVFAILAVGLIAVITVMFKFNSIVNFLILLYLWQTPKRVEAAKILGIFALPQPAKYTVTTSLVNALHERGHDVTLIIRCTNQLEVSAHIRKIIIEDREEIRKDFFKFSSENLDQSFYHKLQNIFGKGAQTVVNIFNNTQFRDIMKNEKFDMIMLDTFMTEALYGLEEYFNASLVGVSNFGSLTSLDTMVGNVSPLSFIPSLFIQHTFEVTFWQRCLNVALYAVDVMTYELLHKPLQHTIYKDLFPNATLTFDQACRNFALVLLNQHFSLSFARPYVPNMIEVAGLHIKEELQQLPFNIQQFLDNSSQGIIYFYLGVSEDLFNANPNNSLIVLKTLKDLNYNIVWNMHYMPIEFQKFDNILHVRNVSHYSLLAHPYIKLFVTNGELLSIIEAVYYAKPILGLPMFADQHVNINMAIKTGYGLGLILKQLNELKLKQTIFELLNNSRYANKIKELSNVFHDQPIKPLDKSIYWLEYVLRHKGAKQLRVKGRFLNFWQFHNIDVFLAFLLVFAILVFIIWFITKSIYLLLHRSKQNLQNKVKIN</sequence>
<dbReference type="OrthoDB" id="5835829at2759"/>
<dbReference type="PANTHER" id="PTHR48043">
    <property type="entry name" value="EG:EG0003.4 PROTEIN-RELATED"/>
    <property type="match status" value="1"/>
</dbReference>
<dbReference type="Gene3D" id="3.40.50.2000">
    <property type="entry name" value="Glycogen Phosphorylase B"/>
    <property type="match status" value="7"/>
</dbReference>
<dbReference type="GO" id="GO:0008194">
    <property type="term" value="F:UDP-glycosyltransferase activity"/>
    <property type="evidence" value="ECO:0007669"/>
    <property type="project" value="InterPro"/>
</dbReference>
<evidence type="ECO:0000256" key="2">
    <source>
        <dbReference type="ARBA" id="ARBA00022676"/>
    </source>
</evidence>
<gene>
    <name evidence="5" type="ORF">FF38_13551</name>
</gene>
<feature type="transmembrane region" description="Helical" evidence="4">
    <location>
        <begin position="3281"/>
        <end position="3301"/>
    </location>
</feature>
<dbReference type="Proteomes" id="UP000037069">
    <property type="component" value="Unassembled WGS sequence"/>
</dbReference>
<evidence type="ECO:0000313" key="5">
    <source>
        <dbReference type="EMBL" id="KNC24650.1"/>
    </source>
</evidence>
<dbReference type="OMA" id="PMSYIPH"/>
<dbReference type="InterPro" id="IPR050271">
    <property type="entry name" value="UDP-glycosyltransferase"/>
</dbReference>
<feature type="transmembrane region" description="Helical" evidence="4">
    <location>
        <begin position="932"/>
        <end position="954"/>
    </location>
</feature>
<dbReference type="CDD" id="cd03784">
    <property type="entry name" value="GT1_Gtf-like"/>
    <property type="match status" value="7"/>
</dbReference>
<dbReference type="EMBL" id="JRES01001197">
    <property type="protein sequence ID" value="KNC24650.1"/>
    <property type="molecule type" value="Genomic_DNA"/>
</dbReference>
<dbReference type="STRING" id="7375.A0A0L0BXB7"/>
<evidence type="ECO:0000256" key="3">
    <source>
        <dbReference type="ARBA" id="ARBA00022679"/>
    </source>
</evidence>
<dbReference type="InterPro" id="IPR002213">
    <property type="entry name" value="UDP_glucos_trans"/>
</dbReference>
<dbReference type="PROSITE" id="PS00375">
    <property type="entry name" value="UDPGT"/>
    <property type="match status" value="6"/>
</dbReference>
<proteinExistence type="inferred from homology"/>
<keyword evidence="3" id="KW-0808">Transferase</keyword>
<keyword evidence="2" id="KW-0328">Glycosyltransferase</keyword>
<comment type="caution">
    <text evidence="5">The sequence shown here is derived from an EMBL/GenBank/DDBJ whole genome shotgun (WGS) entry which is preliminary data.</text>
</comment>
<evidence type="ECO:0000313" key="6">
    <source>
        <dbReference type="Proteomes" id="UP000037069"/>
    </source>
</evidence>